<keyword evidence="1" id="KW-0175">Coiled coil</keyword>
<reference evidence="4" key="1">
    <citation type="submission" date="2006-10" db="EMBL/GenBank/DDBJ databases">
        <authorList>
            <person name="Amadeo P."/>
            <person name="Zhao Q."/>
            <person name="Wortman J."/>
            <person name="Fraser-Liggett C."/>
            <person name="Carlton J."/>
        </authorList>
    </citation>
    <scope>NUCLEOTIDE SEQUENCE</scope>
    <source>
        <strain evidence="4">G3</strain>
    </source>
</reference>
<proteinExistence type="predicted"/>
<evidence type="ECO:0000256" key="2">
    <source>
        <dbReference type="SAM" id="MobiDB-lite"/>
    </source>
</evidence>
<feature type="coiled-coil region" evidence="1">
    <location>
        <begin position="458"/>
        <end position="485"/>
    </location>
</feature>
<dbReference type="GO" id="GO:0005524">
    <property type="term" value="F:ATP binding"/>
    <property type="evidence" value="ECO:0007669"/>
    <property type="project" value="InterPro"/>
</dbReference>
<dbReference type="InterPro" id="IPR027417">
    <property type="entry name" value="P-loop_NTPase"/>
</dbReference>
<accession>A2G8K7</accession>
<dbReference type="VEuPathDB" id="TrichDB:TVAGG3_0235980"/>
<dbReference type="Gene3D" id="3.40.50.300">
    <property type="entry name" value="P-loop containing nucleotide triphosphate hydrolases"/>
    <property type="match status" value="1"/>
</dbReference>
<dbReference type="EMBL" id="DS114630">
    <property type="protein sequence ID" value="EAX86510.1"/>
    <property type="molecule type" value="Genomic_DNA"/>
</dbReference>
<reference evidence="4" key="2">
    <citation type="journal article" date="2007" name="Science">
        <title>Draft genome sequence of the sexually transmitted pathogen Trichomonas vaginalis.</title>
        <authorList>
            <person name="Carlton J.M."/>
            <person name="Hirt R.P."/>
            <person name="Silva J.C."/>
            <person name="Delcher A.L."/>
            <person name="Schatz M."/>
            <person name="Zhao Q."/>
            <person name="Wortman J.R."/>
            <person name="Bidwell S.L."/>
            <person name="Alsmark U.C.M."/>
            <person name="Besteiro S."/>
            <person name="Sicheritz-Ponten T."/>
            <person name="Noel C.J."/>
            <person name="Dacks J.B."/>
            <person name="Foster P.G."/>
            <person name="Simillion C."/>
            <person name="Van de Peer Y."/>
            <person name="Miranda-Saavedra D."/>
            <person name="Barton G.J."/>
            <person name="Westrop G.D."/>
            <person name="Mueller S."/>
            <person name="Dessi D."/>
            <person name="Fiori P.L."/>
            <person name="Ren Q."/>
            <person name="Paulsen I."/>
            <person name="Zhang H."/>
            <person name="Bastida-Corcuera F.D."/>
            <person name="Simoes-Barbosa A."/>
            <person name="Brown M.T."/>
            <person name="Hayes R.D."/>
            <person name="Mukherjee M."/>
            <person name="Okumura C.Y."/>
            <person name="Schneider R."/>
            <person name="Smith A.J."/>
            <person name="Vanacova S."/>
            <person name="Villalvazo M."/>
            <person name="Haas B.J."/>
            <person name="Pertea M."/>
            <person name="Feldblyum T.V."/>
            <person name="Utterback T.R."/>
            <person name="Shu C.L."/>
            <person name="Osoegawa K."/>
            <person name="de Jong P.J."/>
            <person name="Hrdy I."/>
            <person name="Horvathova L."/>
            <person name="Zubacova Z."/>
            <person name="Dolezal P."/>
            <person name="Malik S.B."/>
            <person name="Logsdon J.M. Jr."/>
            <person name="Henze K."/>
            <person name="Gupta A."/>
            <person name="Wang C.C."/>
            <person name="Dunne R.L."/>
            <person name="Upcroft J.A."/>
            <person name="Upcroft P."/>
            <person name="White O."/>
            <person name="Salzberg S.L."/>
            <person name="Tang P."/>
            <person name="Chiu C.-H."/>
            <person name="Lee Y.-S."/>
            <person name="Embley T.M."/>
            <person name="Coombs G.H."/>
            <person name="Mottram J.C."/>
            <person name="Tachezy J."/>
            <person name="Fraser-Liggett C.M."/>
            <person name="Johnson P.J."/>
        </authorList>
    </citation>
    <scope>NUCLEOTIDE SEQUENCE [LARGE SCALE GENOMIC DNA]</scope>
    <source>
        <strain evidence="4">G3</strain>
    </source>
</reference>
<dbReference type="Pfam" id="PF07728">
    <property type="entry name" value="AAA_5"/>
    <property type="match status" value="1"/>
</dbReference>
<dbReference type="STRING" id="5722.A2G8K7"/>
<dbReference type="SUPFAM" id="SSF52540">
    <property type="entry name" value="P-loop containing nucleoside triphosphate hydrolases"/>
    <property type="match status" value="1"/>
</dbReference>
<feature type="compositionally biased region" description="Polar residues" evidence="2">
    <location>
        <begin position="2948"/>
        <end position="2968"/>
    </location>
</feature>
<dbReference type="InParanoid" id="A2G8K7"/>
<dbReference type="GO" id="GO:0016887">
    <property type="term" value="F:ATP hydrolysis activity"/>
    <property type="evidence" value="ECO:0007669"/>
    <property type="project" value="InterPro"/>
</dbReference>
<evidence type="ECO:0000313" key="4">
    <source>
        <dbReference type="EMBL" id="EAX86510.1"/>
    </source>
</evidence>
<dbReference type="Gene3D" id="3.40.50.410">
    <property type="entry name" value="von Willebrand factor, type A domain"/>
    <property type="match status" value="1"/>
</dbReference>
<dbReference type="GO" id="GO:0006629">
    <property type="term" value="P:lipid metabolic process"/>
    <property type="evidence" value="ECO:0000318"/>
    <property type="project" value="GO_Central"/>
</dbReference>
<sequence length="3577" mass="412777">MQEQLMTLTPSEQKLFVCLAANKIKRYPLIVTGGTASGKTYTVRLFAQAINKKLIVIPVNADTSISTITGSYKPSKYVSKQNIQKIINKLSEDPAFNELSRMLLETAKSHIEVSELKDFASDIDTILKESNDRNTIKIGEEAKTIISTAAHLINNIEYAESGLITAMKNGYWVLFDGVESCPSNILERIITLLDFEPSLNLYEVDEGITYSTKSQNLIHDDFRIIITYNDVGTHKKTPLPQTILSRCAILRMDPIDIDPRTVAEISLFNVPDVDYILADQNVIDKIELVTRIGNCHCYIRNQQLEENPNGSSYEITGRSILRICKLLNYFCNISRNGEVDYNQIKRALTITYNKNFNEIDNDENQLNQSIYSSFLQDPDKDFITNLTQLYYKQVIDRNKLNGLIEERVRSDQPIINVFYVIERALFEDIFNLVDFLNELVKDFKSVTKQNWLIDYVYLQRLTDIVERLTELKDETKDDIKSLTLTNSLRSKDPKLKEILAEFSFLCQTYPTYEGITLPAQFASERFVLDSISNEIKINVFRYPNLYFNFPKIKEISQFFDGIFKHIFEAYIICYENQNLELLKLLNKLTSMIFKKDLMPSRTVEIFDLVNSFKDSSNELYSIDLLVKSFKQYDFGLPKGFLEILRSLQDEYNKKNINSEDERKWFNLKEIHRDLSSLFDLTEKIGWVPVDIDQEEVIKQAKSISTVSYDKFASYVTKTDPNNNDQTDWFKALMDFSYDMHHYDNLLNPRSCISSLLALHNRGYKVGDILKLYNGISFTMNITDSNALLFDIFDKYLTAMYDADKKLLNVDNSLLNVNNLIAKVNSYINQKEHPSSNWYDFIVNNNKKYDINLPIRIPYFPERSLLKICSKIYNFNFRTVKELKNYMKEPHERNQYYENMIAKATSYNYDISDILPFETKKEIVSYVDEFPAQGLFLIRNTDFYKLLDKSKKELTYGTFMIRIVSSFKQIVFETDKFTYEMKESINNSIQKLLSEKENKKSIIVSLALSNPPYCFKKFFTCLLHDSIVQAATYKTDDQYVRQTNMFIGDYLLHCLKQYGPLTKEKWDSFIGEQTFCLLNPIGEYINFSMRNLNQKVSELIETKIKSEKVMKGREKEIKELLPQLEKAMMIDDPMRFMNQFKPENDTKDVIDAYEQYSICIKSILNEMTEFNWNSNLEQIKLYPNTQELYKFLNRLDSNTSTNFQDEIGVIYIHNWKSNTISFRNKNNPDIGVTYSIKPNTDTFMVVPNKFIKDLQLSDPLRLFTIKISKFANKDTEISLDMLFYVWNKFDKIIKRNPKALDNYRDAESPVIFVSNDKEYTFNDLSEFITNKQSGVCYLDEFRNKFTNPQYKMNPNMLPSNTKSVLNYLEMKIQDHDRCVENLNNALDNIANFPSKRFIPPSASDNKPNPNLRMAQKIKVDFTQADNSVFNMAAINVQGESVIPTFSSIKADVPGILRGIQTTPICIPVYVFGNVSNVTIEFHPTSQETPIPTYEVKESQINLIFPINDIIQDITFTGTMDIGTKTIDYEVSAHFIDSYVFIDSPGNKFINGNDGITFDKDFIAEDNITILPTIPGEANPRQTILVENVNCQLPESPIQLKDNDKTIVFQKSFKDYLIKGITLNLYHTPLENSQVKINTPVFACNRKVFFNSLSPPYQIISEKKEIEIGYTYNKYFFIVSYFMRYKEEPKIKIKGSDNVSLINQKNTPYLTSHEASYIIEVDIKSIAHNRNEKSMLEISIDGQQFQWSEEIKLKVISPLRGNYLSFGTCNCYCNDISYSLCYNDQILPHAFYANEGFGTILTTNEIRALSILDKKPEISGFKKELKDMNLLVFVSDRKNSLDLWIPASIPELGKISALIKEMSENDLRYLLAKLEQFFGKEEINTILNKVKNFPREQDRTLSIREFIVKTMKNKFDKLIKDDFQLTIDDSFNIKDVNSNRNINVNMTPLMNQKLSNEKELKNMTPKFVSDQNTTIVTEFKSDSLQKLTFDTRIINLQQKQEMLQEINRKLEETNEPKLELIMIPNNEEFDQEKIFFKNLTSAKAIYEKISQILYRCRKFILIMSNYKDYTKGFPASNAEEEIRSLAAFYDWSSNKDTLRTTPFLTQCIEFNHNFISLFKILTKSGCQIQNLEIKESDDENSDHIQYIVKPTQPLISVEEFKKEWRRITKKLVFNTKSITLPQTIYQEKKQKQKNQEQFNVGSNASVIPRKEFTNQIGLNSQQGRGTVKDEDAYKYMIDNIDKQQKYADDLESRPGLGIAEIDDIPEENELPIDKFIDYATETTFNIVNYANKVQINTNSQIVLLLDIKSITPEEIKRDNLLYFVAFAMACSHLGLDFRLAVFADREFQYLEIKKLSEKLQRKHLQVALETFDTKRLSSDPFIAIRKIINKDVKSSYSFFVFSDGNLLNTTTISWPRWDKNTNSTITWFIQPPEEYKVPIVNQYIKLSEEYDNMFYQTNTVQESGFDKCEKYIVAFFKGFSKENLENKEKSITMTLSENKINVTCSFKSIKCTDNQFVCVSENLQTSMARICEVTDTNELDYIPRSNDSKFGLEVFERNITHNFNPEEMFIPNKAMQYIASEKGSGISMPGLIRFIITDGQDQRFRLEKSAGYVPSYSLFFVIDCAESSSGMLSIKSTVLTVFSTMIAFKECNSPITVILATSTGPVAVCINKKKEDIFVENSPVFTKIYRILTTQGRQTQTAFRFSQALTAAYNIRCRQQEQESILIAITSAHFYQTEMEAVGTCISTLQSLKTSTIGVGVGICPKNISKVFSKSVWSDNPLKISECFNKLSKLDTSEAITEGKITFPVLPEKVSLQELDAQLHNKDNRVFTNLTDRLEKIQMFDAAIGYFINEKAELVNVAATQQGANNKKYKGDLPDEDLGRNAKWPYKILICQLYDATVNQDGAQNEQEPNPPPQPAPDQIYLPQNRGAPPPLIRAPPPLIRAPPQGKQTPSKGKQTPSKGKQTSTKGKPAPPKGNQFIDRNVTYKTLNDQKGIIERLRNLGFTVKVSQNYCNCIAEILSGQYHQVWVICSNGQEAKPSDAPVNPDIKKAADQIRGDTSDFSHAYQFVETVEQFRMKGGGVSFWADQGFTFELDYYLEHLKLYDCDVLEQNSDKVKEPVKLRFDGQDPVRGQTLNRKTPATFQKKSFDSEDCKQIANYRYYLYGYNVLELKEGTTIAGAKIPDGMNYEEICEYIKPFRPFSLSSDEGLVSGCYYIAPKYSNEGDIIIDGAASRLFKELNLEGVKRLVRNMAVCLVNKWRTIAETGHYQDMQPISGIELPPIPKDEPVPMRHFKPIDLVFIYDATKSTEKIRDLIKFQIKNAIEWFKAKKSDVKIALIAFRDLIYAKKLNKSINKNDTEYINFLSIDGVDELVSEIEYIPCQGGMGDGPEDWNSAFKAYFKLDFRKEASQIIFFITDNGAHHPEFHSHPDNEIAAKLFAEGKSNFQTDDEKYSIDDFIGPNEILTQKDQLEVYIKQLAKQNPLWILCPFGNHAFYPMENLYRKLKNNNPRTNCINITFKRLEHLNKDFYKIIDIESDATSRNSRTDPLENLSPQDLGKIFEEIFTQTKLFIEKATMF</sequence>
<name>A2G8K7_TRIV3</name>
<organism evidence="4 5">
    <name type="scientific">Trichomonas vaginalis (strain ATCC PRA-98 / G3)</name>
    <dbReference type="NCBI Taxonomy" id="412133"/>
    <lineage>
        <taxon>Eukaryota</taxon>
        <taxon>Metamonada</taxon>
        <taxon>Parabasalia</taxon>
        <taxon>Trichomonadida</taxon>
        <taxon>Trichomonadidae</taxon>
        <taxon>Trichomonas</taxon>
    </lineage>
</organism>
<evidence type="ECO:0000259" key="3">
    <source>
        <dbReference type="Pfam" id="PF07728"/>
    </source>
</evidence>
<gene>
    <name evidence="4" type="ORF">TVAG_079110</name>
</gene>
<dbReference type="VEuPathDB" id="TrichDB:TVAG_079110"/>
<dbReference type="SUPFAM" id="SSF53300">
    <property type="entry name" value="vWA-like"/>
    <property type="match status" value="1"/>
</dbReference>
<dbReference type="VEuPathDB" id="TrichDB:TVAGG3_0235990"/>
<protein>
    <recommendedName>
        <fullName evidence="3">ATPase dynein-related AAA domain-containing protein</fullName>
    </recommendedName>
</protein>
<dbReference type="eggNOG" id="KOG1808">
    <property type="taxonomic scope" value="Eukaryota"/>
</dbReference>
<feature type="domain" description="ATPase dynein-related AAA" evidence="3">
    <location>
        <begin position="156"/>
        <end position="247"/>
    </location>
</feature>
<dbReference type="InterPro" id="IPR036465">
    <property type="entry name" value="vWFA_dom_sf"/>
</dbReference>
<evidence type="ECO:0000256" key="1">
    <source>
        <dbReference type="SAM" id="Coils"/>
    </source>
</evidence>
<feature type="compositionally biased region" description="Pro residues" evidence="2">
    <location>
        <begin position="2930"/>
        <end position="2943"/>
    </location>
</feature>
<evidence type="ECO:0000313" key="5">
    <source>
        <dbReference type="Proteomes" id="UP000001542"/>
    </source>
</evidence>
<keyword evidence="5" id="KW-1185">Reference proteome</keyword>
<dbReference type="InterPro" id="IPR011704">
    <property type="entry name" value="ATPase_dyneun-rel_AAA"/>
</dbReference>
<feature type="region of interest" description="Disordered" evidence="2">
    <location>
        <begin position="2903"/>
        <end position="2979"/>
    </location>
</feature>
<dbReference type="Proteomes" id="UP000001542">
    <property type="component" value="Unassembled WGS sequence"/>
</dbReference>
<dbReference type="VEuPathDB" id="TrichDB:TVAGG3_0234270"/>
<dbReference type="PANTHER" id="PTHR11440">
    <property type="entry name" value="LECITHIN-CHOLESTEROL ACYLTRANSFERASE-RELATED"/>
    <property type="match status" value="1"/>
</dbReference>